<evidence type="ECO:0000313" key="2">
    <source>
        <dbReference type="EMBL" id="PTQ34871.1"/>
    </source>
</evidence>
<gene>
    <name evidence="2" type="ORF">MARPO_0075s0001</name>
</gene>
<sequence length="137" mass="14906">MAPVGLRLAAQATSLYRDEFVLSGHSEATDPRKVAIIRTATLASSEHLGLSLIRLDINPGGIMSPNTHYLDIEILFVLEGERYSRGLLHFQLKKGAVLASSLNILNNQNPGGDRKLSSAYLIECAPNAILFMFLTIA</sequence>
<keyword evidence="3" id="KW-1185">Reference proteome</keyword>
<name>A0A2R6WLZ0_MARPO</name>
<reference evidence="3" key="1">
    <citation type="journal article" date="2017" name="Cell">
        <title>Insights into land plant evolution garnered from the Marchantia polymorpha genome.</title>
        <authorList>
            <person name="Bowman J.L."/>
            <person name="Kohchi T."/>
            <person name="Yamato K.T."/>
            <person name="Jenkins J."/>
            <person name="Shu S."/>
            <person name="Ishizaki K."/>
            <person name="Yamaoka S."/>
            <person name="Nishihama R."/>
            <person name="Nakamura Y."/>
            <person name="Berger F."/>
            <person name="Adam C."/>
            <person name="Aki S.S."/>
            <person name="Althoff F."/>
            <person name="Araki T."/>
            <person name="Arteaga-Vazquez M.A."/>
            <person name="Balasubrmanian S."/>
            <person name="Barry K."/>
            <person name="Bauer D."/>
            <person name="Boehm C.R."/>
            <person name="Briginshaw L."/>
            <person name="Caballero-Perez J."/>
            <person name="Catarino B."/>
            <person name="Chen F."/>
            <person name="Chiyoda S."/>
            <person name="Chovatia M."/>
            <person name="Davies K.M."/>
            <person name="Delmans M."/>
            <person name="Demura T."/>
            <person name="Dierschke T."/>
            <person name="Dolan L."/>
            <person name="Dorantes-Acosta A.E."/>
            <person name="Eklund D.M."/>
            <person name="Florent S.N."/>
            <person name="Flores-Sandoval E."/>
            <person name="Fujiyama A."/>
            <person name="Fukuzawa H."/>
            <person name="Galik B."/>
            <person name="Grimanelli D."/>
            <person name="Grimwood J."/>
            <person name="Grossniklaus U."/>
            <person name="Hamada T."/>
            <person name="Haseloff J."/>
            <person name="Hetherington A.J."/>
            <person name="Higo A."/>
            <person name="Hirakawa Y."/>
            <person name="Hundley H.N."/>
            <person name="Ikeda Y."/>
            <person name="Inoue K."/>
            <person name="Inoue S.I."/>
            <person name="Ishida S."/>
            <person name="Jia Q."/>
            <person name="Kakita M."/>
            <person name="Kanazawa T."/>
            <person name="Kawai Y."/>
            <person name="Kawashima T."/>
            <person name="Kennedy M."/>
            <person name="Kinose K."/>
            <person name="Kinoshita T."/>
            <person name="Kohara Y."/>
            <person name="Koide E."/>
            <person name="Komatsu K."/>
            <person name="Kopischke S."/>
            <person name="Kubo M."/>
            <person name="Kyozuka J."/>
            <person name="Lagercrantz U."/>
            <person name="Lin S.S."/>
            <person name="Lindquist E."/>
            <person name="Lipzen A.M."/>
            <person name="Lu C.W."/>
            <person name="De Luna E."/>
            <person name="Martienssen R.A."/>
            <person name="Minamino N."/>
            <person name="Mizutani M."/>
            <person name="Mizutani M."/>
            <person name="Mochizuki N."/>
            <person name="Monte I."/>
            <person name="Mosher R."/>
            <person name="Nagasaki H."/>
            <person name="Nakagami H."/>
            <person name="Naramoto S."/>
            <person name="Nishitani K."/>
            <person name="Ohtani M."/>
            <person name="Okamoto T."/>
            <person name="Okumura M."/>
            <person name="Phillips J."/>
            <person name="Pollak B."/>
            <person name="Reinders A."/>
            <person name="Rovekamp M."/>
            <person name="Sano R."/>
            <person name="Sawa S."/>
            <person name="Schmid M.W."/>
            <person name="Shirakawa M."/>
            <person name="Solano R."/>
            <person name="Spunde A."/>
            <person name="Suetsugu N."/>
            <person name="Sugano S."/>
            <person name="Sugiyama A."/>
            <person name="Sun R."/>
            <person name="Suzuki Y."/>
            <person name="Takenaka M."/>
            <person name="Takezawa D."/>
            <person name="Tomogane H."/>
            <person name="Tsuzuki M."/>
            <person name="Ueda T."/>
            <person name="Umeda M."/>
            <person name="Ward J.M."/>
            <person name="Watanabe Y."/>
            <person name="Yazaki K."/>
            <person name="Yokoyama R."/>
            <person name="Yoshitake Y."/>
            <person name="Yotsui I."/>
            <person name="Zachgo S."/>
            <person name="Schmutz J."/>
        </authorList>
    </citation>
    <scope>NUCLEOTIDE SEQUENCE [LARGE SCALE GENOMIC DNA]</scope>
    <source>
        <strain evidence="3">Tak-1</strain>
    </source>
</reference>
<dbReference type="Gramene" id="Mp2g02420.1">
    <property type="protein sequence ID" value="Mp2g02420.1.cds"/>
    <property type="gene ID" value="Mp2g02420"/>
</dbReference>
<dbReference type="InterPro" id="IPR006045">
    <property type="entry name" value="Cupin_1"/>
</dbReference>
<dbReference type="InterPro" id="IPR011051">
    <property type="entry name" value="RmlC_Cupin_sf"/>
</dbReference>
<organism evidence="2 3">
    <name type="scientific">Marchantia polymorpha</name>
    <name type="common">Common liverwort</name>
    <name type="synonym">Marchantia aquatica</name>
    <dbReference type="NCBI Taxonomy" id="3197"/>
    <lineage>
        <taxon>Eukaryota</taxon>
        <taxon>Viridiplantae</taxon>
        <taxon>Streptophyta</taxon>
        <taxon>Embryophyta</taxon>
        <taxon>Marchantiophyta</taxon>
        <taxon>Marchantiopsida</taxon>
        <taxon>Marchantiidae</taxon>
        <taxon>Marchantiales</taxon>
        <taxon>Marchantiaceae</taxon>
        <taxon>Marchantia</taxon>
    </lineage>
</organism>
<dbReference type="OrthoDB" id="1921208at2759"/>
<evidence type="ECO:0000313" key="3">
    <source>
        <dbReference type="Proteomes" id="UP000244005"/>
    </source>
</evidence>
<protein>
    <recommendedName>
        <fullName evidence="1">Cupin type-1 domain-containing protein</fullName>
    </recommendedName>
</protein>
<dbReference type="AlphaFoldDB" id="A0A2R6WLZ0"/>
<evidence type="ECO:0000259" key="1">
    <source>
        <dbReference type="Pfam" id="PF00190"/>
    </source>
</evidence>
<proteinExistence type="predicted"/>
<dbReference type="Proteomes" id="UP000244005">
    <property type="component" value="Unassembled WGS sequence"/>
</dbReference>
<dbReference type="EMBL" id="KZ772747">
    <property type="protein sequence ID" value="PTQ34871.1"/>
    <property type="molecule type" value="Genomic_DNA"/>
</dbReference>
<feature type="domain" description="Cupin type-1" evidence="1">
    <location>
        <begin position="34"/>
        <end position="83"/>
    </location>
</feature>
<dbReference type="InterPro" id="IPR014710">
    <property type="entry name" value="RmlC-like_jellyroll"/>
</dbReference>
<dbReference type="Gene3D" id="2.60.120.10">
    <property type="entry name" value="Jelly Rolls"/>
    <property type="match status" value="1"/>
</dbReference>
<dbReference type="SUPFAM" id="SSF51182">
    <property type="entry name" value="RmlC-like cupins"/>
    <property type="match status" value="1"/>
</dbReference>
<accession>A0A2R6WLZ0</accession>
<dbReference type="Pfam" id="PF00190">
    <property type="entry name" value="Cupin_1"/>
    <property type="match status" value="1"/>
</dbReference>